<evidence type="ECO:0000313" key="2">
    <source>
        <dbReference type="Proteomes" id="UP000196036"/>
    </source>
</evidence>
<dbReference type="AlphaFoldDB" id="A0A1Y4VT39"/>
<sequence length="98" mass="10644">MKKKVIGIFTIVAIATVVGYNAYTSQSNLKLSALALANVEALARYEYPGGGITCNQSKHDSPGNCWHMYGECSMGWFIRYDDCVFTGSSSDSCVTPCE</sequence>
<proteinExistence type="predicted"/>
<gene>
    <name evidence="1" type="ORF">B5E52_04565</name>
</gene>
<dbReference type="Pfam" id="PF14055">
    <property type="entry name" value="NVEALA"/>
    <property type="match status" value="1"/>
</dbReference>
<protein>
    <recommendedName>
        <fullName evidence="3">NVEALA protein</fullName>
    </recommendedName>
</protein>
<name>A0A1Y4VT39_9BACE</name>
<dbReference type="Proteomes" id="UP000196036">
    <property type="component" value="Unassembled WGS sequence"/>
</dbReference>
<evidence type="ECO:0008006" key="3">
    <source>
        <dbReference type="Google" id="ProtNLM"/>
    </source>
</evidence>
<dbReference type="EMBL" id="NFLW01000006">
    <property type="protein sequence ID" value="OUQ72513.1"/>
    <property type="molecule type" value="Genomic_DNA"/>
</dbReference>
<accession>A0A1Y4VT39</accession>
<organism evidence="1 2">
    <name type="scientific">Bacteroides xylanisolvens</name>
    <dbReference type="NCBI Taxonomy" id="371601"/>
    <lineage>
        <taxon>Bacteria</taxon>
        <taxon>Pseudomonadati</taxon>
        <taxon>Bacteroidota</taxon>
        <taxon>Bacteroidia</taxon>
        <taxon>Bacteroidales</taxon>
        <taxon>Bacteroidaceae</taxon>
        <taxon>Bacteroides</taxon>
    </lineage>
</organism>
<reference evidence="2" key="1">
    <citation type="submission" date="2017-04" db="EMBL/GenBank/DDBJ databases">
        <title>Function of individual gut microbiota members based on whole genome sequencing of pure cultures obtained from chicken caecum.</title>
        <authorList>
            <person name="Medvecky M."/>
            <person name="Cejkova D."/>
            <person name="Polansky O."/>
            <person name="Karasova D."/>
            <person name="Kubasova T."/>
            <person name="Cizek A."/>
            <person name="Rychlik I."/>
        </authorList>
    </citation>
    <scope>NUCLEOTIDE SEQUENCE [LARGE SCALE GENOMIC DNA]</scope>
    <source>
        <strain evidence="2">An109</strain>
    </source>
</reference>
<comment type="caution">
    <text evidence="1">The sequence shown here is derived from an EMBL/GenBank/DDBJ whole genome shotgun (WGS) entry which is preliminary data.</text>
</comment>
<dbReference type="InterPro" id="IPR025905">
    <property type="entry name" value="NVEALA"/>
</dbReference>
<evidence type="ECO:0000313" key="1">
    <source>
        <dbReference type="EMBL" id="OUQ72513.1"/>
    </source>
</evidence>
<dbReference type="RefSeq" id="WP_087317688.1">
    <property type="nucleotide sequence ID" value="NZ_NFLW01000006.1"/>
</dbReference>